<dbReference type="PROSITE" id="PS51904">
    <property type="entry name" value="GLYCOSYL_HYDROL_F25_2"/>
    <property type="match status" value="1"/>
</dbReference>
<dbReference type="InterPro" id="IPR002053">
    <property type="entry name" value="Glyco_hydro_25"/>
</dbReference>
<dbReference type="Gene3D" id="3.20.20.80">
    <property type="entry name" value="Glycosidases"/>
    <property type="match status" value="1"/>
</dbReference>
<proteinExistence type="inferred from homology"/>
<dbReference type="Proteomes" id="UP000216451">
    <property type="component" value="Unassembled WGS sequence"/>
</dbReference>
<dbReference type="Gene3D" id="1.10.101.10">
    <property type="entry name" value="PGBD-like superfamily/PGBD"/>
    <property type="match status" value="1"/>
</dbReference>
<name>A0A261G284_9BIFI</name>
<dbReference type="GO" id="GO:0016998">
    <property type="term" value="P:cell wall macromolecule catabolic process"/>
    <property type="evidence" value="ECO:0007669"/>
    <property type="project" value="InterPro"/>
</dbReference>
<protein>
    <submittedName>
        <fullName evidence="4">Glycosyl hydrolase</fullName>
    </submittedName>
</protein>
<dbReference type="InterPro" id="IPR017853">
    <property type="entry name" value="GH"/>
</dbReference>
<dbReference type="SUPFAM" id="SSF47090">
    <property type="entry name" value="PGBD-like"/>
    <property type="match status" value="1"/>
</dbReference>
<sequence length="425" mass="45330">MSHARHKRKRTLGIVGRSFLAGALTVALSAGIVPAASADTVGQDISKWQGSINVNALGSFVIVKAGGSDIGYYYTDSMYARNARAVRAAGKGLGHYYFNGYTNPTSAANSFVNNLVEYRKGDPLVYDAEESQFVSPAAVQAWVNQVRARLGSDANVYVYMSSSVTKSYNWSSVAASGVKLWVANYGSNNGAYHGSPSVGYWDSWLIHQYTSAGKVSGYSSSLDMNLAKSGAFTNGQTTGTVTIPTSVSSVPTGTYLGYSIAQTQRLLNVYGYKLAVDNSYGPATRAAVRDFQSKHGLTVDGYAGPATQAKLAGTHSTPKIAVDNSAGTATVNLWQHVMGTSTDSYITGQVYPRGYARSALHAVRYGGEGSQLIRKVQRQLGLNPDGLLGPTTIHAIQRHLGVRLSNDFDAVTVRALQIRLNTGKF</sequence>
<keyword evidence="5" id="KW-1185">Reference proteome</keyword>
<dbReference type="GeneID" id="98296391"/>
<dbReference type="OrthoDB" id="3171425at2"/>
<dbReference type="SUPFAM" id="SSF51445">
    <property type="entry name" value="(Trans)glycosidases"/>
    <property type="match status" value="1"/>
</dbReference>
<dbReference type="InterPro" id="IPR036365">
    <property type="entry name" value="PGBD-like_sf"/>
</dbReference>
<evidence type="ECO:0000256" key="1">
    <source>
        <dbReference type="ARBA" id="ARBA00010646"/>
    </source>
</evidence>
<organism evidence="4 5">
    <name type="scientific">Bifidobacterium aquikefiri</name>
    <dbReference type="NCBI Taxonomy" id="1653207"/>
    <lineage>
        <taxon>Bacteria</taxon>
        <taxon>Bacillati</taxon>
        <taxon>Actinomycetota</taxon>
        <taxon>Actinomycetes</taxon>
        <taxon>Bifidobacteriales</taxon>
        <taxon>Bifidobacteriaceae</taxon>
        <taxon>Bifidobacterium</taxon>
    </lineage>
</organism>
<dbReference type="Pfam" id="PF01183">
    <property type="entry name" value="Glyco_hydro_25"/>
    <property type="match status" value="1"/>
</dbReference>
<dbReference type="AlphaFoldDB" id="A0A261G284"/>
<reference evidence="4 5" key="1">
    <citation type="journal article" date="2017" name="BMC Genomics">
        <title>Comparative genomic and phylogenomic analyses of the Bifidobacteriaceae family.</title>
        <authorList>
            <person name="Lugli G.A."/>
            <person name="Milani C."/>
            <person name="Turroni F."/>
            <person name="Duranti S."/>
            <person name="Mancabelli L."/>
            <person name="Mangifesta M."/>
            <person name="Ferrario C."/>
            <person name="Modesto M."/>
            <person name="Mattarelli P."/>
            <person name="Jiri K."/>
            <person name="van Sinderen D."/>
            <person name="Ventura M."/>
        </authorList>
    </citation>
    <scope>NUCLEOTIDE SEQUENCE [LARGE SCALE GENOMIC DNA]</scope>
    <source>
        <strain evidence="4 5">LMG 28769</strain>
    </source>
</reference>
<evidence type="ECO:0000313" key="5">
    <source>
        <dbReference type="Proteomes" id="UP000216451"/>
    </source>
</evidence>
<dbReference type="PANTHER" id="PTHR34135">
    <property type="entry name" value="LYSOZYME"/>
    <property type="match status" value="1"/>
</dbReference>
<accession>A0A261G284</accession>
<feature type="chain" id="PRO_5013079679" evidence="2">
    <location>
        <begin position="39"/>
        <end position="425"/>
    </location>
</feature>
<evidence type="ECO:0000256" key="2">
    <source>
        <dbReference type="SAM" id="SignalP"/>
    </source>
</evidence>
<dbReference type="GO" id="GO:0003796">
    <property type="term" value="F:lysozyme activity"/>
    <property type="evidence" value="ECO:0007669"/>
    <property type="project" value="InterPro"/>
</dbReference>
<dbReference type="GO" id="GO:0009253">
    <property type="term" value="P:peptidoglycan catabolic process"/>
    <property type="evidence" value="ECO:0007669"/>
    <property type="project" value="InterPro"/>
</dbReference>
<gene>
    <name evidence="4" type="ORF">BAQU_1737</name>
</gene>
<comment type="similarity">
    <text evidence="1">Belongs to the glycosyl hydrolase 25 family.</text>
</comment>
<evidence type="ECO:0000313" key="4">
    <source>
        <dbReference type="EMBL" id="OZG65554.1"/>
    </source>
</evidence>
<dbReference type="InterPro" id="IPR002477">
    <property type="entry name" value="Peptidoglycan-bd-like"/>
</dbReference>
<comment type="caution">
    <text evidence="4">The sequence shown here is derived from an EMBL/GenBank/DDBJ whole genome shotgun (WGS) entry which is preliminary data.</text>
</comment>
<feature type="signal peptide" evidence="2">
    <location>
        <begin position="1"/>
        <end position="38"/>
    </location>
</feature>
<keyword evidence="2" id="KW-0732">Signal</keyword>
<evidence type="ECO:0000259" key="3">
    <source>
        <dbReference type="Pfam" id="PF01471"/>
    </source>
</evidence>
<feature type="domain" description="Peptidoglycan binding-like" evidence="3">
    <location>
        <begin position="260"/>
        <end position="311"/>
    </location>
</feature>
<dbReference type="PANTHER" id="PTHR34135:SF2">
    <property type="entry name" value="LYSOZYME"/>
    <property type="match status" value="1"/>
</dbReference>
<dbReference type="RefSeq" id="WP_094694794.1">
    <property type="nucleotide sequence ID" value="NZ_CALENZ010000040.1"/>
</dbReference>
<dbReference type="Pfam" id="PF01471">
    <property type="entry name" value="PG_binding_1"/>
    <property type="match status" value="1"/>
</dbReference>
<dbReference type="InterPro" id="IPR036366">
    <property type="entry name" value="PGBDSf"/>
</dbReference>
<keyword evidence="4" id="KW-0378">Hydrolase</keyword>
<dbReference type="GO" id="GO:0016052">
    <property type="term" value="P:carbohydrate catabolic process"/>
    <property type="evidence" value="ECO:0007669"/>
    <property type="project" value="TreeGrafter"/>
</dbReference>
<dbReference type="EMBL" id="MWXA01000008">
    <property type="protein sequence ID" value="OZG65554.1"/>
    <property type="molecule type" value="Genomic_DNA"/>
</dbReference>